<gene>
    <name evidence="2" type="ORF">UFOPK3268_00570</name>
    <name evidence="3" type="ORF">UFOPK3752_00206</name>
</gene>
<dbReference type="GO" id="GO:0004658">
    <property type="term" value="F:propionyl-CoA carboxylase activity"/>
    <property type="evidence" value="ECO:0007669"/>
    <property type="project" value="InterPro"/>
</dbReference>
<protein>
    <submittedName>
        <fullName evidence="3">Unannotated protein</fullName>
    </submittedName>
</protein>
<organism evidence="3">
    <name type="scientific">freshwater metagenome</name>
    <dbReference type="NCBI Taxonomy" id="449393"/>
    <lineage>
        <taxon>unclassified sequences</taxon>
        <taxon>metagenomes</taxon>
        <taxon>ecological metagenomes</taxon>
    </lineage>
</organism>
<dbReference type="EMBL" id="CAFBND010000005">
    <property type="protein sequence ID" value="CAB4927272.1"/>
    <property type="molecule type" value="Genomic_DNA"/>
</dbReference>
<dbReference type="EMBL" id="CAFBIZ010000054">
    <property type="protein sequence ID" value="CAB4848236.1"/>
    <property type="molecule type" value="Genomic_DNA"/>
</dbReference>
<evidence type="ECO:0000256" key="1">
    <source>
        <dbReference type="SAM" id="MobiDB-lite"/>
    </source>
</evidence>
<sequence length="81" mass="8331">MSTNGDAGAPTSEQVPERPVLRIIRGAPTAAELAALIAVVAAASAVGEADAPRRRSAWAAPDRSMRVPLNSGGWRSSLAPR</sequence>
<reference evidence="3" key="1">
    <citation type="submission" date="2020-05" db="EMBL/GenBank/DDBJ databases">
        <authorList>
            <person name="Chiriac C."/>
            <person name="Salcher M."/>
            <person name="Ghai R."/>
            <person name="Kavagutti S V."/>
        </authorList>
    </citation>
    <scope>NUCLEOTIDE SEQUENCE</scope>
</reference>
<dbReference type="Pfam" id="PF13822">
    <property type="entry name" value="ACC_epsilon"/>
    <property type="match status" value="1"/>
</dbReference>
<dbReference type="InterPro" id="IPR032716">
    <property type="entry name" value="ACC_epsilon"/>
</dbReference>
<evidence type="ECO:0000313" key="2">
    <source>
        <dbReference type="EMBL" id="CAB4848236.1"/>
    </source>
</evidence>
<dbReference type="AlphaFoldDB" id="A0A6J7I9E1"/>
<dbReference type="GO" id="GO:0003989">
    <property type="term" value="F:acetyl-CoA carboxylase activity"/>
    <property type="evidence" value="ECO:0007669"/>
    <property type="project" value="InterPro"/>
</dbReference>
<proteinExistence type="predicted"/>
<accession>A0A6J7I9E1</accession>
<feature type="region of interest" description="Disordered" evidence="1">
    <location>
        <begin position="46"/>
        <end position="81"/>
    </location>
</feature>
<name>A0A6J7I9E1_9ZZZZ</name>
<evidence type="ECO:0000313" key="3">
    <source>
        <dbReference type="EMBL" id="CAB4927272.1"/>
    </source>
</evidence>